<dbReference type="SUPFAM" id="SSF140423">
    <property type="entry name" value="MW0975(SA0943)-like"/>
    <property type="match status" value="1"/>
</dbReference>
<feature type="coiled-coil region" evidence="1">
    <location>
        <begin position="166"/>
        <end position="210"/>
    </location>
</feature>
<evidence type="ECO:0000256" key="1">
    <source>
        <dbReference type="SAM" id="Coils"/>
    </source>
</evidence>
<dbReference type="Proteomes" id="UP001589854">
    <property type="component" value="Unassembled WGS sequence"/>
</dbReference>
<keyword evidence="1" id="KW-0175">Coiled coil</keyword>
<dbReference type="RefSeq" id="WP_378931135.1">
    <property type="nucleotide sequence ID" value="NZ_JBHLVO010000002.1"/>
</dbReference>
<name>A0ABV6GAV1_9BACI</name>
<gene>
    <name evidence="2" type="ORF">ACFFIX_04980</name>
</gene>
<reference evidence="2 3" key="1">
    <citation type="submission" date="2024-09" db="EMBL/GenBank/DDBJ databases">
        <authorList>
            <person name="Sun Q."/>
            <person name="Mori K."/>
        </authorList>
    </citation>
    <scope>NUCLEOTIDE SEQUENCE [LARGE SCALE GENOMIC DNA]</scope>
    <source>
        <strain evidence="2 3">CCM 7228</strain>
    </source>
</reference>
<organism evidence="2 3">
    <name type="scientific">Metabacillus herbersteinensis</name>
    <dbReference type="NCBI Taxonomy" id="283816"/>
    <lineage>
        <taxon>Bacteria</taxon>
        <taxon>Bacillati</taxon>
        <taxon>Bacillota</taxon>
        <taxon>Bacilli</taxon>
        <taxon>Bacillales</taxon>
        <taxon>Bacillaceae</taxon>
        <taxon>Metabacillus</taxon>
    </lineage>
</organism>
<evidence type="ECO:0000313" key="2">
    <source>
        <dbReference type="EMBL" id="MFC0270806.1"/>
    </source>
</evidence>
<proteinExistence type="predicted"/>
<dbReference type="Gene3D" id="1.20.120.570">
    <property type="entry name" value="YkyA-like"/>
    <property type="match status" value="1"/>
</dbReference>
<sequence>MLVKRNKMFLIIGMVTSALIILSGCMGASPTENIYTTLEKVVTLEDTFKQQQQPLIDLEKKENELYNEIISLGMKEYDQIVSLSKEALTVVEERESRTEKESESIASAKVEFEKISSEIEKIKEEDVQEKANSLKDIMEQRYTSYEKLFDSYKIAIANDKKLYELFQNKELEFAQLEEQIVKINESYKIVLNENEQFNDLTEKYNETKLEFYKQAGLEVEESNDHETK</sequence>
<evidence type="ECO:0000313" key="3">
    <source>
        <dbReference type="Proteomes" id="UP001589854"/>
    </source>
</evidence>
<dbReference type="Pfam" id="PF10368">
    <property type="entry name" value="YkyA"/>
    <property type="match status" value="1"/>
</dbReference>
<comment type="caution">
    <text evidence="2">The sequence shown here is derived from an EMBL/GenBank/DDBJ whole genome shotgun (WGS) entry which is preliminary data.</text>
</comment>
<accession>A0ABV6GAV1</accession>
<protein>
    <submittedName>
        <fullName evidence="2">YkyA family protein</fullName>
    </submittedName>
</protein>
<dbReference type="EMBL" id="JBHLVO010000002">
    <property type="protein sequence ID" value="MFC0270806.1"/>
    <property type="molecule type" value="Genomic_DNA"/>
</dbReference>
<keyword evidence="3" id="KW-1185">Reference proteome</keyword>
<dbReference type="PROSITE" id="PS51257">
    <property type="entry name" value="PROKAR_LIPOPROTEIN"/>
    <property type="match status" value="1"/>
</dbReference>
<dbReference type="InterPro" id="IPR036785">
    <property type="entry name" value="YkyA-like_sf"/>
</dbReference>
<dbReference type="InterPro" id="IPR019454">
    <property type="entry name" value="Lipoprot_YkyA-like"/>
</dbReference>